<dbReference type="SUPFAM" id="SSF57701">
    <property type="entry name" value="Zn2/Cys6 DNA-binding domain"/>
    <property type="match status" value="1"/>
</dbReference>
<evidence type="ECO:0000256" key="1">
    <source>
        <dbReference type="SAM" id="MobiDB-lite"/>
    </source>
</evidence>
<feature type="region of interest" description="Disordered" evidence="1">
    <location>
        <begin position="157"/>
        <end position="190"/>
    </location>
</feature>
<dbReference type="Proteomes" id="UP000027361">
    <property type="component" value="Unassembled WGS sequence"/>
</dbReference>
<dbReference type="GO" id="GO:0000977">
    <property type="term" value="F:RNA polymerase II transcription regulatory region sequence-specific DNA binding"/>
    <property type="evidence" value="ECO:0007669"/>
    <property type="project" value="TreeGrafter"/>
</dbReference>
<dbReference type="PANTHER" id="PTHR31986">
    <property type="entry name" value="REGULATOR OF DRUG SENSITIVITY 2"/>
    <property type="match status" value="1"/>
</dbReference>
<dbReference type="InterPro" id="IPR053045">
    <property type="entry name" value="Zinc_cluster_trans_reg"/>
</dbReference>
<dbReference type="EMBL" id="JMSN01000027">
    <property type="protein sequence ID" value="KDN47964.1"/>
    <property type="molecule type" value="Genomic_DNA"/>
</dbReference>
<evidence type="ECO:0000313" key="4">
    <source>
        <dbReference type="Proteomes" id="UP000027361"/>
    </source>
</evidence>
<proteinExistence type="predicted"/>
<dbReference type="AlphaFoldDB" id="A0A066WA66"/>
<dbReference type="OrthoDB" id="65716at2759"/>
<dbReference type="GO" id="GO:0008270">
    <property type="term" value="F:zinc ion binding"/>
    <property type="evidence" value="ECO:0007669"/>
    <property type="project" value="InterPro"/>
</dbReference>
<feature type="compositionally biased region" description="Polar residues" evidence="1">
    <location>
        <begin position="160"/>
        <end position="179"/>
    </location>
</feature>
<feature type="compositionally biased region" description="Low complexity" evidence="1">
    <location>
        <begin position="417"/>
        <end position="431"/>
    </location>
</feature>
<feature type="region of interest" description="Disordered" evidence="1">
    <location>
        <begin position="358"/>
        <end position="460"/>
    </location>
</feature>
<feature type="compositionally biased region" description="Low complexity" evidence="1">
    <location>
        <begin position="8"/>
        <end position="27"/>
    </location>
</feature>
<feature type="compositionally biased region" description="Polar residues" evidence="1">
    <location>
        <begin position="624"/>
        <end position="639"/>
    </location>
</feature>
<accession>A0A066WA66</accession>
<dbReference type="GeneID" id="25267183"/>
<feature type="compositionally biased region" description="Low complexity" evidence="1">
    <location>
        <begin position="48"/>
        <end position="77"/>
    </location>
</feature>
<sequence>MAHKQGISPAVDRSSSSASASSVASDAFQLAKQALRDNPFEGEPFTQAFSPALPSHSPLHPFSQSQSHHTHQHAQQQYFPSGLSPFQQAGYAHAPPHPSHGGYQFGNHARGMPTSLSASGANQSSGPSDGGFQGPLTHSSYIPTELPTAAYRLQAPGAHSLSSAQPQQGNEGNLPSTSPGHAPAAGPQPSIYLVGSTSAVATAAAQHSLPATADWPTKSVSYSTISTGVTAVRSKSDTMSRETIAAPGSAASGPTDTGADAGSSTGAGGAVVETTAQKRKRARQFKYLTDSPASGGAHDGNGAGGKSADGADGEDGETPTSRKKVKRACVFCQRSHMPCEVARPCARCTKRGIAHMCKDKPTMESPGTSKVQQRSKPKPCGHGAQSDIECSVGRARPPGRAGGGAHPSSDPDEQNISSSNSRNERSSSSTSQARGTHGRSPDMRRSGPSTRTNEEVEMLENLEQEDYRLKLPISLLLSKDHSIPTSTRRGTPAGSQERQRQLQGKQPIANKDGDAAVDGDDVDVNGGAHGEPDSESRGKGAGASRLLDELMDDRDKEELERLLEGGNKVFDLKDTFADKPTGLLSASLGVSEENTLATMIPWRHTPAQQSNAAATVITRRDAQNESLVTSRPSSENGSDSPERGTGNIFLREEELTAAALRGIPSYNYTWGYAKLAHWMNTRFSRESCANIDRALGMVRLKFLQISRQLSQKQLLDIEEEIYSSIEHYKTHVFEQVPFAMLLLRRTGEIYGANSKASTWLQLPKSLFSNGQLFHFQLVKEQDIVTVTDKYAEECLKLFREDREEPEWGPSLTHTMEIDRSLLLHDKPALDPRSGKLLEGASETLQDGSPSVLRLRAQLTLQARISQHGLPLVICLYLCPAS</sequence>
<protein>
    <recommendedName>
        <fullName evidence="2">Zn(2)-C6 fungal-type domain-containing protein</fullName>
    </recommendedName>
</protein>
<dbReference type="OMA" id="AANSHAC"/>
<evidence type="ECO:0000313" key="3">
    <source>
        <dbReference type="EMBL" id="KDN47964.1"/>
    </source>
</evidence>
<name>A0A066WA66_TILAU</name>
<feature type="region of interest" description="Disordered" evidence="1">
    <location>
        <begin position="1"/>
        <end position="141"/>
    </location>
</feature>
<dbReference type="PROSITE" id="PS50048">
    <property type="entry name" value="ZN2_CY6_FUNGAL_2"/>
    <property type="match status" value="1"/>
</dbReference>
<feature type="domain" description="Zn(2)-C6 fungal-type" evidence="2">
    <location>
        <begin position="328"/>
        <end position="357"/>
    </location>
</feature>
<organism evidence="3 4">
    <name type="scientific">Tilletiaria anomala (strain ATCC 24038 / CBS 436.72 / UBC 951)</name>
    <dbReference type="NCBI Taxonomy" id="1037660"/>
    <lineage>
        <taxon>Eukaryota</taxon>
        <taxon>Fungi</taxon>
        <taxon>Dikarya</taxon>
        <taxon>Basidiomycota</taxon>
        <taxon>Ustilaginomycotina</taxon>
        <taxon>Exobasidiomycetes</taxon>
        <taxon>Georgefischeriales</taxon>
        <taxon>Tilletiariaceae</taxon>
        <taxon>Tilletiaria</taxon>
    </lineage>
</organism>
<reference evidence="3 4" key="1">
    <citation type="submission" date="2014-05" db="EMBL/GenBank/DDBJ databases">
        <title>Draft genome sequence of a rare smut relative, Tilletiaria anomala UBC 951.</title>
        <authorList>
            <consortium name="DOE Joint Genome Institute"/>
            <person name="Toome M."/>
            <person name="Kuo A."/>
            <person name="Henrissat B."/>
            <person name="Lipzen A."/>
            <person name="Tritt A."/>
            <person name="Yoshinaga Y."/>
            <person name="Zane M."/>
            <person name="Barry K."/>
            <person name="Grigoriev I.V."/>
            <person name="Spatafora J.W."/>
            <person name="Aimea M.C."/>
        </authorList>
    </citation>
    <scope>NUCLEOTIDE SEQUENCE [LARGE SCALE GENOMIC DNA]</scope>
    <source>
        <strain evidence="3 4">UBC 951</strain>
    </source>
</reference>
<dbReference type="InterPro" id="IPR036864">
    <property type="entry name" value="Zn2-C6_fun-type_DNA-bd_sf"/>
</dbReference>
<feature type="compositionally biased region" description="Polar residues" evidence="1">
    <location>
        <begin position="114"/>
        <end position="127"/>
    </location>
</feature>
<comment type="caution">
    <text evidence="3">The sequence shown here is derived from an EMBL/GenBank/DDBJ whole genome shotgun (WGS) entry which is preliminary data.</text>
</comment>
<feature type="compositionally biased region" description="Polar residues" evidence="1">
    <location>
        <begin position="483"/>
        <end position="504"/>
    </location>
</feature>
<keyword evidence="4" id="KW-1185">Reference proteome</keyword>
<evidence type="ECO:0000259" key="2">
    <source>
        <dbReference type="PROSITE" id="PS50048"/>
    </source>
</evidence>
<feature type="region of interest" description="Disordered" evidence="1">
    <location>
        <begin position="623"/>
        <end position="645"/>
    </location>
</feature>
<dbReference type="InterPro" id="IPR001138">
    <property type="entry name" value="Zn2Cys6_DnaBD"/>
</dbReference>
<dbReference type="STRING" id="1037660.A0A066WA66"/>
<dbReference type="GO" id="GO:0000981">
    <property type="term" value="F:DNA-binding transcription factor activity, RNA polymerase II-specific"/>
    <property type="evidence" value="ECO:0007669"/>
    <property type="project" value="InterPro"/>
</dbReference>
<feature type="compositionally biased region" description="Low complexity" evidence="1">
    <location>
        <begin position="255"/>
        <end position="264"/>
    </location>
</feature>
<dbReference type="InParanoid" id="A0A066WA66"/>
<dbReference type="HOGENOM" id="CLU_326826_0_0_1"/>
<dbReference type="RefSeq" id="XP_013243983.1">
    <property type="nucleotide sequence ID" value="XM_013388529.1"/>
</dbReference>
<dbReference type="CDD" id="cd00067">
    <property type="entry name" value="GAL4"/>
    <property type="match status" value="1"/>
</dbReference>
<feature type="compositionally biased region" description="Gly residues" evidence="1">
    <location>
        <begin position="297"/>
        <end position="307"/>
    </location>
</feature>
<gene>
    <name evidence="3" type="ORF">K437DRAFT_293986</name>
</gene>
<dbReference type="GO" id="GO:0005634">
    <property type="term" value="C:nucleus"/>
    <property type="evidence" value="ECO:0007669"/>
    <property type="project" value="TreeGrafter"/>
</dbReference>
<feature type="region of interest" description="Disordered" evidence="1">
    <location>
        <begin position="480"/>
        <end position="544"/>
    </location>
</feature>
<feature type="region of interest" description="Disordered" evidence="1">
    <location>
        <begin position="230"/>
        <end position="324"/>
    </location>
</feature>
<dbReference type="PANTHER" id="PTHR31986:SF7">
    <property type="entry name" value="REGULATOR OF DRUG SENSITIVITY 2"/>
    <property type="match status" value="1"/>
</dbReference>